<name>A0A545AGJ7_9ACTN</name>
<accession>A0A545AGJ7</accession>
<gene>
    <name evidence="4" type="ORF">FL583_38335</name>
</gene>
<dbReference type="EMBL" id="VIRS01000057">
    <property type="protein sequence ID" value="TQS39785.1"/>
    <property type="molecule type" value="Genomic_DNA"/>
</dbReference>
<evidence type="ECO:0000313" key="4">
    <source>
        <dbReference type="EMBL" id="TQS39785.1"/>
    </source>
</evidence>
<feature type="compositionally biased region" description="Polar residues" evidence="1">
    <location>
        <begin position="31"/>
        <end position="49"/>
    </location>
</feature>
<dbReference type="OrthoDB" id="3748111at2"/>
<sequence>MIAERGGARSAARAILAAGLGLAALAGCANSGDSSSPKIEPSSTPSTAKVTPPAQVPESQQRDRDGAAAFTEYWFATLSYAVQTGNVDQLQKASSDACSACRQAISVIQDNYNDGGSLQGGLYTIRDANTYEDFAKDVMSVAVSYDRSPRQGSSPLGVPRGRLDGKSFADCDVRVQWTTGGWKVRGIDSADQIV</sequence>
<keyword evidence="5" id="KW-1185">Reference proteome</keyword>
<protein>
    <recommendedName>
        <fullName evidence="3">DUF6318 domain-containing protein</fullName>
    </recommendedName>
</protein>
<feature type="domain" description="DUF6318" evidence="3">
    <location>
        <begin position="40"/>
        <end position="185"/>
    </location>
</feature>
<proteinExistence type="predicted"/>
<dbReference type="Pfam" id="PF19843">
    <property type="entry name" value="DUF6318"/>
    <property type="match status" value="1"/>
</dbReference>
<dbReference type="AlphaFoldDB" id="A0A545AGJ7"/>
<dbReference type="InParanoid" id="A0A545AGJ7"/>
<reference evidence="4 5" key="1">
    <citation type="submission" date="2019-07" db="EMBL/GenBank/DDBJ databases">
        <title>Cryptosporangium phraense sp. nov., isolated from plant litter.</title>
        <authorList>
            <person name="Suriyachadkun C."/>
        </authorList>
    </citation>
    <scope>NUCLEOTIDE SEQUENCE [LARGE SCALE GENOMIC DNA]</scope>
    <source>
        <strain evidence="4 5">A-T 5661</strain>
    </source>
</reference>
<dbReference type="Proteomes" id="UP000317982">
    <property type="component" value="Unassembled WGS sequence"/>
</dbReference>
<evidence type="ECO:0000259" key="3">
    <source>
        <dbReference type="Pfam" id="PF19843"/>
    </source>
</evidence>
<dbReference type="InterPro" id="IPR046281">
    <property type="entry name" value="DUF6318"/>
</dbReference>
<organism evidence="4 5">
    <name type="scientific">Cryptosporangium phraense</name>
    <dbReference type="NCBI Taxonomy" id="2593070"/>
    <lineage>
        <taxon>Bacteria</taxon>
        <taxon>Bacillati</taxon>
        <taxon>Actinomycetota</taxon>
        <taxon>Actinomycetes</taxon>
        <taxon>Cryptosporangiales</taxon>
        <taxon>Cryptosporangiaceae</taxon>
        <taxon>Cryptosporangium</taxon>
    </lineage>
</organism>
<comment type="caution">
    <text evidence="4">The sequence shown here is derived from an EMBL/GenBank/DDBJ whole genome shotgun (WGS) entry which is preliminary data.</text>
</comment>
<dbReference type="RefSeq" id="WP_142709827.1">
    <property type="nucleotide sequence ID" value="NZ_VIRS01000057.1"/>
</dbReference>
<feature type="chain" id="PRO_5039152150" description="DUF6318 domain-containing protein" evidence="2">
    <location>
        <begin position="32"/>
        <end position="194"/>
    </location>
</feature>
<evidence type="ECO:0000256" key="1">
    <source>
        <dbReference type="SAM" id="MobiDB-lite"/>
    </source>
</evidence>
<feature type="region of interest" description="Disordered" evidence="1">
    <location>
        <begin position="28"/>
        <end position="63"/>
    </location>
</feature>
<keyword evidence="2" id="KW-0732">Signal</keyword>
<evidence type="ECO:0000313" key="5">
    <source>
        <dbReference type="Proteomes" id="UP000317982"/>
    </source>
</evidence>
<dbReference type="PROSITE" id="PS51257">
    <property type="entry name" value="PROKAR_LIPOPROTEIN"/>
    <property type="match status" value="1"/>
</dbReference>
<feature type="signal peptide" evidence="2">
    <location>
        <begin position="1"/>
        <end position="31"/>
    </location>
</feature>
<evidence type="ECO:0000256" key="2">
    <source>
        <dbReference type="SAM" id="SignalP"/>
    </source>
</evidence>